<evidence type="ECO:0000313" key="3">
    <source>
        <dbReference type="EMBL" id="KAF0895020.1"/>
    </source>
</evidence>
<reference evidence="3 4" key="1">
    <citation type="submission" date="2019-11" db="EMBL/GenBank/DDBJ databases">
        <title>Whole genome sequence of Oryza granulata.</title>
        <authorList>
            <person name="Li W."/>
        </authorList>
    </citation>
    <scope>NUCLEOTIDE SEQUENCE [LARGE SCALE GENOMIC DNA]</scope>
    <source>
        <strain evidence="4">cv. Menghai</strain>
        <tissue evidence="3">Leaf</tissue>
    </source>
</reference>
<evidence type="ECO:0000259" key="1">
    <source>
        <dbReference type="Pfam" id="PF00646"/>
    </source>
</evidence>
<dbReference type="Gene3D" id="1.20.1280.50">
    <property type="match status" value="1"/>
</dbReference>
<dbReference type="SUPFAM" id="SSF81383">
    <property type="entry name" value="F-box domain"/>
    <property type="match status" value="1"/>
</dbReference>
<evidence type="ECO:0000313" key="4">
    <source>
        <dbReference type="Proteomes" id="UP000479710"/>
    </source>
</evidence>
<dbReference type="Pfam" id="PF00646">
    <property type="entry name" value="F-box"/>
    <property type="match status" value="1"/>
</dbReference>
<dbReference type="OrthoDB" id="581290at2759"/>
<comment type="caution">
    <text evidence="3">The sequence shown here is derived from an EMBL/GenBank/DDBJ whole genome shotgun (WGS) entry which is preliminary data.</text>
</comment>
<dbReference type="PANTHER" id="PTHR33110">
    <property type="entry name" value="F-BOX/KELCH-REPEAT PROTEIN-RELATED"/>
    <property type="match status" value="1"/>
</dbReference>
<proteinExistence type="predicted"/>
<organism evidence="3 4">
    <name type="scientific">Oryza meyeriana var. granulata</name>
    <dbReference type="NCBI Taxonomy" id="110450"/>
    <lineage>
        <taxon>Eukaryota</taxon>
        <taxon>Viridiplantae</taxon>
        <taxon>Streptophyta</taxon>
        <taxon>Embryophyta</taxon>
        <taxon>Tracheophyta</taxon>
        <taxon>Spermatophyta</taxon>
        <taxon>Magnoliopsida</taxon>
        <taxon>Liliopsida</taxon>
        <taxon>Poales</taxon>
        <taxon>Poaceae</taxon>
        <taxon>BOP clade</taxon>
        <taxon>Oryzoideae</taxon>
        <taxon>Oryzeae</taxon>
        <taxon>Oryzinae</taxon>
        <taxon>Oryza</taxon>
        <taxon>Oryza meyeriana</taxon>
    </lineage>
</organism>
<dbReference type="InterPro" id="IPR001810">
    <property type="entry name" value="F-box_dom"/>
</dbReference>
<keyword evidence="4" id="KW-1185">Reference proteome</keyword>
<dbReference type="PANTHER" id="PTHR33110:SF69">
    <property type="entry name" value="OS02G0318200 PROTEIN"/>
    <property type="match status" value="1"/>
</dbReference>
<accession>A0A6G1C4B3</accession>
<gene>
    <name evidence="3" type="ORF">E2562_005007</name>
</gene>
<feature type="domain" description="KIB1-4 beta-propeller" evidence="2">
    <location>
        <begin position="79"/>
        <end position="355"/>
    </location>
</feature>
<evidence type="ECO:0000259" key="2">
    <source>
        <dbReference type="Pfam" id="PF03478"/>
    </source>
</evidence>
<dbReference type="EMBL" id="SPHZ02000010">
    <property type="protein sequence ID" value="KAF0895020.1"/>
    <property type="molecule type" value="Genomic_DNA"/>
</dbReference>
<dbReference type="Proteomes" id="UP000479710">
    <property type="component" value="Unassembled WGS sequence"/>
</dbReference>
<protein>
    <submittedName>
        <fullName evidence="3">Uncharacterized protein</fullName>
    </submittedName>
</protein>
<dbReference type="AlphaFoldDB" id="A0A6G1C4B3"/>
<feature type="domain" description="F-box" evidence="1">
    <location>
        <begin position="8"/>
        <end position="46"/>
    </location>
</feature>
<sequence>MAEENRAWVELPDECLAGILRHLPCLLDHAMFSGVCKRWRTIAGRSRNLPLMQPWLLMPSTTATFFFCVACEHNHKGPRIPDNARGARICGSFPGGWVTVDDIPRIDLPASRWNRGPALLNLCTGKQVDLPSSLRDNNPRVRNINLIHTVILSDDPSDIHPYCAAAIVPGKPNIAFWRPGMSYWTPPMLKWDAPFKIWQKQLSKDTIEDVKYFVASPLGVGFHVLTNKEDLLVYTPKTNDKPGELTMSSVKTYRVRRNPRPTMQEPGEVLARYLAQSGGEMLMVVRFVSTEKATVEFDVFRLEQQPPPSWSWKKLTSDTLTDRRIFVVRGCSVAVQMRNPNPCPLHIYFLDESASFDGAGTSQSPQIENPFPCNDTGRCRLFDQEIVHCLPPGPPSDCSPWTWFFLPPNAALRGTHH</sequence>
<dbReference type="InterPro" id="IPR005174">
    <property type="entry name" value="KIB1-4_b-propeller"/>
</dbReference>
<dbReference type="InterPro" id="IPR036047">
    <property type="entry name" value="F-box-like_dom_sf"/>
</dbReference>
<dbReference type="Pfam" id="PF03478">
    <property type="entry name" value="Beta-prop_KIB1-4"/>
    <property type="match status" value="1"/>
</dbReference>
<name>A0A6G1C4B3_9ORYZ</name>